<proteinExistence type="predicted"/>
<sequence length="603" mass="66366">MVRFVLLGLLFVSTANATLTIAEQEQQYRESLNWAQSAQQGITQQAQGNLTLSDYCTDTACVNSVNKPSQAGMNDAQINNQKTTEFYANDTAGAMQQNFNKGRPDIKNDSAYEFALIGQEHAFDITHGNSNPYFDCNSGEQCIIGEVEKSCTRPTNAPVPCFEEPVFSDMNLNQGHTSYAAQENPNFPGYANGWSTVSLPSQAQAITGVYIPSFWTLMVWQRPIHFKINGQTVSIQNYIISSCNMICSGYTPGGFFAIDPPIKINGPVKLSTYSPSSNGLEEIHGDGWYGWASKAWNPPSNLVLHWNEPSYTLNWRSSCSNLVPECQPNPKRCIEGPETRNINGIDITLECWKYQTDYQCQFDDTCSALADCDYQSTSCSLMQNGVCVEEQVTKLCETKNCRDTSFQCGEVSFCLDGDCYDPMPQTSGDFDKAASGLAALADAAKDLGNPPKIFTGQGMQCTDKPIGIANCCQDGGWGTDIGITSCSEEEKALGQAKEQGTTIYLGDYCAEDIFGWCIRKKKSYCVFDSKLSRIIQEQGSKGQLGISLGSAEHPICGAITPEQLQQINFEHIDFSDFYEDMHNNANLPSANEIQDRLQSAYGN</sequence>
<dbReference type="NCBIfam" id="TIGR02750">
    <property type="entry name" value="TraN_Ftype"/>
    <property type="match status" value="1"/>
</dbReference>
<dbReference type="RefSeq" id="WP_124942288.1">
    <property type="nucleotide sequence ID" value="NZ_CP033579.1"/>
</dbReference>
<reference evidence="2 3" key="1">
    <citation type="submission" date="2018-11" db="EMBL/GenBank/DDBJ databases">
        <title>Complete Genome Sequence of Vbrio mediterranei 117-T6: a Potential Pathogen Bacteria Isolated from the Conchocelis of Pyropia.</title>
        <authorList>
            <person name="Liu Q."/>
        </authorList>
    </citation>
    <scope>NUCLEOTIDE SEQUENCE [LARGE SCALE GENOMIC DNA]</scope>
    <source>
        <strain evidence="2 3">117-T6</strain>
        <plasmid evidence="2 3">unnamed</plasmid>
    </source>
</reference>
<organism evidence="2 3">
    <name type="scientific">Vibrio mediterranei</name>
    <dbReference type="NCBI Taxonomy" id="689"/>
    <lineage>
        <taxon>Bacteria</taxon>
        <taxon>Pseudomonadati</taxon>
        <taxon>Pseudomonadota</taxon>
        <taxon>Gammaproteobacteria</taxon>
        <taxon>Vibrionales</taxon>
        <taxon>Vibrionaceae</taxon>
        <taxon>Vibrio</taxon>
    </lineage>
</organism>
<feature type="signal peptide" evidence="1">
    <location>
        <begin position="1"/>
        <end position="17"/>
    </location>
</feature>
<gene>
    <name evidence="2" type="primary">traN</name>
    <name evidence="2" type="ORF">ECB94_27120</name>
</gene>
<dbReference type="InterPro" id="IPR014121">
    <property type="entry name" value="TraN_Ftype"/>
</dbReference>
<dbReference type="AlphaFoldDB" id="A0A3G4VJK2"/>
<dbReference type="EMBL" id="CP033579">
    <property type="protein sequence ID" value="AYV24993.1"/>
    <property type="molecule type" value="Genomic_DNA"/>
</dbReference>
<protein>
    <submittedName>
        <fullName evidence="2">Type-F conjugative transfer system mating-pair stabilization protein TraN</fullName>
    </submittedName>
</protein>
<accession>A0A3G4VJK2</accession>
<dbReference type="Pfam" id="PF06986">
    <property type="entry name" value="F_T4SS_TraN"/>
    <property type="match status" value="1"/>
</dbReference>
<evidence type="ECO:0000256" key="1">
    <source>
        <dbReference type="SAM" id="SignalP"/>
    </source>
</evidence>
<dbReference type="Proteomes" id="UP000279760">
    <property type="component" value="Plasmid unnamed"/>
</dbReference>
<evidence type="ECO:0000313" key="2">
    <source>
        <dbReference type="EMBL" id="AYV24993.1"/>
    </source>
</evidence>
<keyword evidence="2" id="KW-0614">Plasmid</keyword>
<geneLocation type="plasmid" evidence="2">
    <name>unnamed</name>
</geneLocation>
<evidence type="ECO:0000313" key="3">
    <source>
        <dbReference type="Proteomes" id="UP000279760"/>
    </source>
</evidence>
<feature type="chain" id="PRO_5018245738" evidence="1">
    <location>
        <begin position="18"/>
        <end position="603"/>
    </location>
</feature>
<name>A0A3G4VJK2_9VIBR</name>
<keyword evidence="1" id="KW-0732">Signal</keyword>